<evidence type="ECO:0000313" key="2">
    <source>
        <dbReference type="Proteomes" id="UP000297245"/>
    </source>
</evidence>
<feature type="non-terminal residue" evidence="1">
    <location>
        <position position="491"/>
    </location>
</feature>
<accession>A0A4V4HGP9</accession>
<gene>
    <name evidence="1" type="ORF">K435DRAFT_855482</name>
</gene>
<evidence type="ECO:0000313" key="1">
    <source>
        <dbReference type="EMBL" id="THU99615.1"/>
    </source>
</evidence>
<sequence length="491" mass="55109">MEYLEAVQKCKEEDAKGHEYCWGRPVKDLVSVSPSLGLGPEFMYLHSFLCLDLDQNIPPLQLCPNSNTTSPPEGFTFPKAPVYYQNKTSDLRFRRSYFYSCSVSTDQAHKDAEKAHLNLVVSPPEVIPAGYDQVRQSFDMDPIQGMIEMPPGVPFVVYLDNDPNRLITMACFQTMESLSFYHEFPRIRFLVDSLWSNTWGNRHELPFYKLGLKHNARSSKPVEGSAAGSYSLDVTVGGLAPAHSSVQKNVSPGHKDGSLIAFIGIIQGKCIQTAKMTRTVGLYWWYFYVYPPVWWFGLIKTGTSLTSLTGSAAGDFLLARPGLYARAYPDKQGHVVFFLLFKGNNLHTGTALTTDDDAWKTYIAELEELYKYVGDENRAVVYVLYPSHAAFHRDAGIAVSAKTGYDNADGSSSVKTPHTFADDGFPILGGYDDWKCRLAREHYIHQYNSARAKGLQLDRTPPKYLDLNGNLVSASLPSFDPEFDYERLQLL</sequence>
<organism evidence="1 2">
    <name type="scientific">Dendrothele bispora (strain CBS 962.96)</name>
    <dbReference type="NCBI Taxonomy" id="1314807"/>
    <lineage>
        <taxon>Eukaryota</taxon>
        <taxon>Fungi</taxon>
        <taxon>Dikarya</taxon>
        <taxon>Basidiomycota</taxon>
        <taxon>Agaricomycotina</taxon>
        <taxon>Agaricomycetes</taxon>
        <taxon>Agaricomycetidae</taxon>
        <taxon>Agaricales</taxon>
        <taxon>Agaricales incertae sedis</taxon>
        <taxon>Dendrothele</taxon>
    </lineage>
</organism>
<dbReference type="Proteomes" id="UP000297245">
    <property type="component" value="Unassembled WGS sequence"/>
</dbReference>
<dbReference type="AlphaFoldDB" id="A0A4V4HGP9"/>
<proteinExistence type="predicted"/>
<keyword evidence="2" id="KW-1185">Reference proteome</keyword>
<name>A0A4V4HGP9_DENBC</name>
<protein>
    <submittedName>
        <fullName evidence="1">Uncharacterized protein</fullName>
    </submittedName>
</protein>
<reference evidence="1 2" key="1">
    <citation type="journal article" date="2019" name="Nat. Ecol. Evol.">
        <title>Megaphylogeny resolves global patterns of mushroom evolution.</title>
        <authorList>
            <person name="Varga T."/>
            <person name="Krizsan K."/>
            <person name="Foldi C."/>
            <person name="Dima B."/>
            <person name="Sanchez-Garcia M."/>
            <person name="Sanchez-Ramirez S."/>
            <person name="Szollosi G.J."/>
            <person name="Szarkandi J.G."/>
            <person name="Papp V."/>
            <person name="Albert L."/>
            <person name="Andreopoulos W."/>
            <person name="Angelini C."/>
            <person name="Antonin V."/>
            <person name="Barry K.W."/>
            <person name="Bougher N.L."/>
            <person name="Buchanan P."/>
            <person name="Buyck B."/>
            <person name="Bense V."/>
            <person name="Catcheside P."/>
            <person name="Chovatia M."/>
            <person name="Cooper J."/>
            <person name="Damon W."/>
            <person name="Desjardin D."/>
            <person name="Finy P."/>
            <person name="Geml J."/>
            <person name="Haridas S."/>
            <person name="Hughes K."/>
            <person name="Justo A."/>
            <person name="Karasinski D."/>
            <person name="Kautmanova I."/>
            <person name="Kiss B."/>
            <person name="Kocsube S."/>
            <person name="Kotiranta H."/>
            <person name="LaButti K.M."/>
            <person name="Lechner B.E."/>
            <person name="Liimatainen K."/>
            <person name="Lipzen A."/>
            <person name="Lukacs Z."/>
            <person name="Mihaltcheva S."/>
            <person name="Morgado L.N."/>
            <person name="Niskanen T."/>
            <person name="Noordeloos M.E."/>
            <person name="Ohm R.A."/>
            <person name="Ortiz-Santana B."/>
            <person name="Ovrebo C."/>
            <person name="Racz N."/>
            <person name="Riley R."/>
            <person name="Savchenko A."/>
            <person name="Shiryaev A."/>
            <person name="Soop K."/>
            <person name="Spirin V."/>
            <person name="Szebenyi C."/>
            <person name="Tomsovsky M."/>
            <person name="Tulloss R.E."/>
            <person name="Uehling J."/>
            <person name="Grigoriev I.V."/>
            <person name="Vagvolgyi C."/>
            <person name="Papp T."/>
            <person name="Martin F.M."/>
            <person name="Miettinen O."/>
            <person name="Hibbett D.S."/>
            <person name="Nagy L.G."/>
        </authorList>
    </citation>
    <scope>NUCLEOTIDE SEQUENCE [LARGE SCALE GENOMIC DNA]</scope>
    <source>
        <strain evidence="1 2">CBS 962.96</strain>
    </source>
</reference>
<dbReference type="EMBL" id="ML179116">
    <property type="protein sequence ID" value="THU99615.1"/>
    <property type="molecule type" value="Genomic_DNA"/>
</dbReference>
<dbReference type="OrthoDB" id="3032681at2759"/>